<accession>A0ABX7T156</accession>
<protein>
    <submittedName>
        <fullName evidence="3">Uncharacterized protein</fullName>
    </submittedName>
</protein>
<keyword evidence="2" id="KW-1133">Transmembrane helix</keyword>
<feature type="region of interest" description="Disordered" evidence="1">
    <location>
        <begin position="1"/>
        <end position="39"/>
    </location>
</feature>
<dbReference type="EMBL" id="CP071794">
    <property type="protein sequence ID" value="QTD55298.1"/>
    <property type="molecule type" value="Genomic_DNA"/>
</dbReference>
<keyword evidence="2" id="KW-0812">Transmembrane</keyword>
<feature type="compositionally biased region" description="Polar residues" evidence="1">
    <location>
        <begin position="26"/>
        <end position="35"/>
    </location>
</feature>
<name>A0ABX7T156_9SPHN</name>
<proteinExistence type="predicted"/>
<feature type="compositionally biased region" description="Basic and acidic residues" evidence="1">
    <location>
        <begin position="1"/>
        <end position="10"/>
    </location>
</feature>
<keyword evidence="4" id="KW-1185">Reference proteome</keyword>
<feature type="transmembrane region" description="Helical" evidence="2">
    <location>
        <begin position="64"/>
        <end position="86"/>
    </location>
</feature>
<gene>
    <name evidence="3" type="ORF">J4G78_13900</name>
</gene>
<evidence type="ECO:0000313" key="3">
    <source>
        <dbReference type="EMBL" id="QTD55298.1"/>
    </source>
</evidence>
<organism evidence="3 4">
    <name type="scientific">Parasphingorhabdus cellanae</name>
    <dbReference type="NCBI Taxonomy" id="2806553"/>
    <lineage>
        <taxon>Bacteria</taxon>
        <taxon>Pseudomonadati</taxon>
        <taxon>Pseudomonadota</taxon>
        <taxon>Alphaproteobacteria</taxon>
        <taxon>Sphingomonadales</taxon>
        <taxon>Sphingomonadaceae</taxon>
        <taxon>Parasphingorhabdus</taxon>
    </lineage>
</organism>
<evidence type="ECO:0000313" key="4">
    <source>
        <dbReference type="Proteomes" id="UP000663923"/>
    </source>
</evidence>
<dbReference type="RefSeq" id="WP_207987122.1">
    <property type="nucleotide sequence ID" value="NZ_CP071794.1"/>
</dbReference>
<sequence>MDKKSDDIARHSPAAISKDAMAENISARTPANASASVDPAKLETAEQFEASSASEKAQQLPGRMLVIAGAGLFIWIVIAIGILLIFF</sequence>
<evidence type="ECO:0000256" key="1">
    <source>
        <dbReference type="SAM" id="MobiDB-lite"/>
    </source>
</evidence>
<keyword evidence="2" id="KW-0472">Membrane</keyword>
<evidence type="ECO:0000256" key="2">
    <source>
        <dbReference type="SAM" id="Phobius"/>
    </source>
</evidence>
<dbReference type="Proteomes" id="UP000663923">
    <property type="component" value="Chromosome"/>
</dbReference>
<reference evidence="3 4" key="1">
    <citation type="submission" date="2021-03" db="EMBL/GenBank/DDBJ databases">
        <title>Complete genome of Parasphingorhabdus_sp.JHSY0214.</title>
        <authorList>
            <person name="Yoo J.H."/>
            <person name="Bae J.W."/>
        </authorList>
    </citation>
    <scope>NUCLEOTIDE SEQUENCE [LARGE SCALE GENOMIC DNA]</scope>
    <source>
        <strain evidence="3 4">JHSY0214</strain>
    </source>
</reference>